<dbReference type="InterPro" id="IPR019760">
    <property type="entry name" value="DNA-dir_DNA_pol_A_CS"/>
</dbReference>
<dbReference type="GO" id="GO:0006264">
    <property type="term" value="P:mitochondrial DNA replication"/>
    <property type="evidence" value="ECO:0007669"/>
    <property type="project" value="TreeGrafter"/>
</dbReference>
<proteinExistence type="predicted"/>
<evidence type="ECO:0000313" key="8">
    <source>
        <dbReference type="Proteomes" id="UP000614601"/>
    </source>
</evidence>
<dbReference type="EC" id="2.7.7.7" evidence="1"/>
<evidence type="ECO:0000313" key="7">
    <source>
        <dbReference type="EMBL" id="CAD5211506.1"/>
    </source>
</evidence>
<gene>
    <name evidence="7" type="ORF">BOKJ2_LOCUS3728</name>
</gene>
<evidence type="ECO:0000256" key="2">
    <source>
        <dbReference type="ARBA" id="ARBA00022679"/>
    </source>
</evidence>
<dbReference type="Proteomes" id="UP000783686">
    <property type="component" value="Unassembled WGS sequence"/>
</dbReference>
<evidence type="ECO:0000256" key="1">
    <source>
        <dbReference type="ARBA" id="ARBA00012417"/>
    </source>
</evidence>
<dbReference type="Gene3D" id="3.30.70.370">
    <property type="match status" value="1"/>
</dbReference>
<feature type="domain" description="DNA-directed DNA polymerase family A palm" evidence="6">
    <location>
        <begin position="633"/>
        <end position="950"/>
    </location>
</feature>
<dbReference type="Pfam" id="PF18136">
    <property type="entry name" value="DNApol_Exo"/>
    <property type="match status" value="1"/>
</dbReference>
<accession>A0A811K7Z7</accession>
<reference evidence="7" key="1">
    <citation type="submission" date="2020-09" db="EMBL/GenBank/DDBJ databases">
        <authorList>
            <person name="Kikuchi T."/>
        </authorList>
    </citation>
    <scope>NUCLEOTIDE SEQUENCE</scope>
    <source>
        <strain evidence="7">SH1</strain>
    </source>
</reference>
<evidence type="ECO:0000256" key="3">
    <source>
        <dbReference type="ARBA" id="ARBA00022695"/>
    </source>
</evidence>
<dbReference type="Gene3D" id="1.10.150.20">
    <property type="entry name" value="5' to 3' exonuclease, C-terminal subdomain"/>
    <property type="match status" value="2"/>
</dbReference>
<dbReference type="SUPFAM" id="SSF56672">
    <property type="entry name" value="DNA/RNA polymerases"/>
    <property type="match status" value="1"/>
</dbReference>
<sequence length="1032" mass="117987">MLRRSFCLISRRFATASPESTKQPAVKVLKPVKLVPKSINQYLFGQEVSSGSDAEDSVFEKLQLPPLDGTVMNHFQNVAENIFLPYNKLLERASSLGIPQKPKQWEYVAGWTKYTEDGLAVAVSAPDSDLLFFDVEVCVQEGHLPTLAVAMSETNWYSWCSERLVHDTPVPELIRLEHLIPLEGDNRAARLVIGHNVGYDRTRVAEQYQIQESNVKFWDTMSMNTVIQGMADHQRLLYEKKDISDEHQVPWLSYWKRRVCKNSLEDVYSKFYPERSGSLDKTYQSVFVTEPMEVIRENFQVLTDYCAGDVQACVEVYAKLYPMFKERFPSPVTYMAMLIVADAYLPVTSNWRRFFDKCQQDSGEVNNTSVKAVLKSATALVDELEKDKLYEEDPWLWVNDWKHKFKTIDKPAWYVNLFSKKSYLESNIDTLRSEHVKLKGTDVPRIFGLCYGPYPLFYKRDFGWGYLVPDSDEMPDSVEVMVQRQEVVNFPARKIAELVKKNQEEGYPDVNVPLRADATVAGFNFHRLPHPKGDGQNVGNPFNKDYINSFFKEGIIRPTRFEKECHDFIEAGSVTRFWGNYRERYNEQVTCWLDEECEVGAIAPAIIPSGTITRRAVHKLWLTSANAKEGMLGSDLKSMVQCSQGWNLVGADVDSQEQWLAALFGDVLHGEFKAGSTAFSNMQLAGSKSDGTDLHTVVAESVGISRNNAKVLNYARLYGSGANHAVDFLVQKGIGRDEARETAIKLFDTTKGVAGRYRELQKYLIPYFEHFVNQICPKEFSDTHLVLGKRYFLPVGNAVTRIQSSIFEDWLRHNMSAELETMGVELDGKNFLNTVYVNYPTSYTLYKDGFESETFNFLEIEAQNPEPRTPVLECRLTQALEPLPHTVPCYDDFQMKYKRTKINWVVQSSAVDFLHLLLVSMRWLCQKYGINARFVISIHDEIRFLVKEEDKYRCALALSLSNFLVRGAIMEKMNIKEMPFSIAFFSQVDIDTVLRKEVDTQCTLPDGTQVPNGEALTITQILEKTNGSLTKQ</sequence>
<keyword evidence="2" id="KW-0808">Transferase</keyword>
<dbReference type="Gene3D" id="3.30.420.390">
    <property type="match status" value="1"/>
</dbReference>
<dbReference type="InterPro" id="IPR012337">
    <property type="entry name" value="RNaseH-like_sf"/>
</dbReference>
<dbReference type="PANTHER" id="PTHR10267">
    <property type="entry name" value="DNA POLYMERASE SUBUNIT GAMMA-1"/>
    <property type="match status" value="1"/>
</dbReference>
<dbReference type="AlphaFoldDB" id="A0A811K7Z7"/>
<organism evidence="7 8">
    <name type="scientific">Bursaphelenchus okinawaensis</name>
    <dbReference type="NCBI Taxonomy" id="465554"/>
    <lineage>
        <taxon>Eukaryota</taxon>
        <taxon>Metazoa</taxon>
        <taxon>Ecdysozoa</taxon>
        <taxon>Nematoda</taxon>
        <taxon>Chromadorea</taxon>
        <taxon>Rhabditida</taxon>
        <taxon>Tylenchina</taxon>
        <taxon>Tylenchomorpha</taxon>
        <taxon>Aphelenchoidea</taxon>
        <taxon>Aphelenchoididae</taxon>
        <taxon>Bursaphelenchus</taxon>
    </lineage>
</organism>
<dbReference type="GO" id="GO:0005760">
    <property type="term" value="C:gamma DNA polymerase complex"/>
    <property type="evidence" value="ECO:0007669"/>
    <property type="project" value="InterPro"/>
</dbReference>
<dbReference type="OrthoDB" id="5588663at2759"/>
<comment type="caution">
    <text evidence="7">The sequence shown here is derived from an EMBL/GenBank/DDBJ whole genome shotgun (WGS) entry which is preliminary data.</text>
</comment>
<dbReference type="PANTHER" id="PTHR10267:SF0">
    <property type="entry name" value="DNA POLYMERASE SUBUNIT GAMMA-1"/>
    <property type="match status" value="1"/>
</dbReference>
<dbReference type="GO" id="GO:0008408">
    <property type="term" value="F:3'-5' exonuclease activity"/>
    <property type="evidence" value="ECO:0007669"/>
    <property type="project" value="TreeGrafter"/>
</dbReference>
<evidence type="ECO:0000259" key="6">
    <source>
        <dbReference type="SMART" id="SM00482"/>
    </source>
</evidence>
<dbReference type="InterPro" id="IPR001098">
    <property type="entry name" value="DNA-dir_DNA_pol_A_palm_dom"/>
</dbReference>
<keyword evidence="4" id="KW-0239">DNA-directed DNA polymerase</keyword>
<dbReference type="GO" id="GO:0003677">
    <property type="term" value="F:DNA binding"/>
    <property type="evidence" value="ECO:0007669"/>
    <property type="project" value="InterPro"/>
</dbReference>
<dbReference type="SUPFAM" id="SSF53098">
    <property type="entry name" value="Ribonuclease H-like"/>
    <property type="match status" value="1"/>
</dbReference>
<keyword evidence="8" id="KW-1185">Reference proteome</keyword>
<dbReference type="Proteomes" id="UP000614601">
    <property type="component" value="Unassembled WGS sequence"/>
</dbReference>
<keyword evidence="3" id="KW-0548">Nucleotidyltransferase</keyword>
<dbReference type="InterPro" id="IPR002297">
    <property type="entry name" value="DNA-dir_DNA_pol_A_mt"/>
</dbReference>
<dbReference type="InterPro" id="IPR041336">
    <property type="entry name" value="DNApol_Exo"/>
</dbReference>
<dbReference type="Pfam" id="PF00476">
    <property type="entry name" value="DNA_pol_A"/>
    <property type="match status" value="1"/>
</dbReference>
<dbReference type="PROSITE" id="PS00447">
    <property type="entry name" value="DNA_POLYMERASE_A"/>
    <property type="match status" value="1"/>
</dbReference>
<dbReference type="GO" id="GO:0003887">
    <property type="term" value="F:DNA-directed DNA polymerase activity"/>
    <property type="evidence" value="ECO:0007669"/>
    <property type="project" value="UniProtKB-KW"/>
</dbReference>
<evidence type="ECO:0000256" key="5">
    <source>
        <dbReference type="ARBA" id="ARBA00031966"/>
    </source>
</evidence>
<protein>
    <recommendedName>
        <fullName evidence="1">DNA-directed DNA polymerase</fullName>
        <ecNumber evidence="1">2.7.7.7</ecNumber>
    </recommendedName>
    <alternativeName>
        <fullName evidence="5">Mitochondrial DNA polymerase catalytic subunit</fullName>
    </alternativeName>
</protein>
<dbReference type="InterPro" id="IPR043502">
    <property type="entry name" value="DNA/RNA_pol_sf"/>
</dbReference>
<dbReference type="EMBL" id="CAJFCW020000002">
    <property type="protein sequence ID" value="CAG9093645.1"/>
    <property type="molecule type" value="Genomic_DNA"/>
</dbReference>
<evidence type="ECO:0000256" key="4">
    <source>
        <dbReference type="ARBA" id="ARBA00022932"/>
    </source>
</evidence>
<name>A0A811K7Z7_9BILA</name>
<dbReference type="EMBL" id="CAJFDH010000002">
    <property type="protein sequence ID" value="CAD5211506.1"/>
    <property type="molecule type" value="Genomic_DNA"/>
</dbReference>
<dbReference type="PRINTS" id="PR00867">
    <property type="entry name" value="DNAPOLG"/>
</dbReference>
<dbReference type="SMART" id="SM00482">
    <property type="entry name" value="POLAc"/>
    <property type="match status" value="1"/>
</dbReference>